<proteinExistence type="predicted"/>
<keyword evidence="7" id="KW-0472">Membrane</keyword>
<dbReference type="PROSITE" id="PS00107">
    <property type="entry name" value="PROTEIN_KINASE_ATP"/>
    <property type="match status" value="1"/>
</dbReference>
<evidence type="ECO:0000259" key="8">
    <source>
        <dbReference type="PROSITE" id="PS50011"/>
    </source>
</evidence>
<dbReference type="InterPro" id="IPR000719">
    <property type="entry name" value="Prot_kinase_dom"/>
</dbReference>
<feature type="binding site" evidence="5">
    <location>
        <position position="119"/>
    </location>
    <ligand>
        <name>ATP</name>
        <dbReference type="ChEBI" id="CHEBI:30616"/>
    </ligand>
</feature>
<dbReference type="RefSeq" id="WP_206294558.1">
    <property type="nucleotide sequence ID" value="NZ_CP063458.1"/>
</dbReference>
<keyword evidence="7" id="KW-0812">Transmembrane</keyword>
<keyword evidence="2 5" id="KW-0547">Nucleotide-binding</keyword>
<dbReference type="KEGG" id="hbs:IPV69_08205"/>
<evidence type="ECO:0000256" key="5">
    <source>
        <dbReference type="PROSITE-ProRule" id="PRU10141"/>
    </source>
</evidence>
<dbReference type="PROSITE" id="PS50011">
    <property type="entry name" value="PROTEIN_KINASE_DOM"/>
    <property type="match status" value="1"/>
</dbReference>
<dbReference type="Gene3D" id="1.10.510.10">
    <property type="entry name" value="Transferase(Phosphotransferase) domain 1"/>
    <property type="match status" value="1"/>
</dbReference>
<dbReference type="Gene3D" id="1.25.40.10">
    <property type="entry name" value="Tetratricopeptide repeat domain"/>
    <property type="match status" value="2"/>
</dbReference>
<reference evidence="9 10" key="1">
    <citation type="submission" date="2020-10" db="EMBL/GenBank/DDBJ databases">
        <title>Wide distribution of Phycisphaera-like planctomycetes from WD2101 soil group in peatlands and genome analysis of the first cultivated representative.</title>
        <authorList>
            <person name="Dedysh S.N."/>
            <person name="Beletsky A.V."/>
            <person name="Ivanova A."/>
            <person name="Kulichevskaya I.S."/>
            <person name="Suzina N.E."/>
            <person name="Philippov D.A."/>
            <person name="Rakitin A.L."/>
            <person name="Mardanov A.V."/>
            <person name="Ravin N.V."/>
        </authorList>
    </citation>
    <scope>NUCLEOTIDE SEQUENCE [LARGE SCALE GENOMIC DNA]</scope>
    <source>
        <strain evidence="9 10">M1803</strain>
    </source>
</reference>
<name>A0A7M2X0V3_9BACT</name>
<evidence type="ECO:0000313" key="9">
    <source>
        <dbReference type="EMBL" id="QOV91323.1"/>
    </source>
</evidence>
<organism evidence="9 10">
    <name type="scientific">Humisphaera borealis</name>
    <dbReference type="NCBI Taxonomy" id="2807512"/>
    <lineage>
        <taxon>Bacteria</taxon>
        <taxon>Pseudomonadati</taxon>
        <taxon>Planctomycetota</taxon>
        <taxon>Phycisphaerae</taxon>
        <taxon>Tepidisphaerales</taxon>
        <taxon>Tepidisphaeraceae</taxon>
        <taxon>Humisphaera</taxon>
    </lineage>
</organism>
<evidence type="ECO:0000256" key="7">
    <source>
        <dbReference type="SAM" id="Phobius"/>
    </source>
</evidence>
<dbReference type="GO" id="GO:0004674">
    <property type="term" value="F:protein serine/threonine kinase activity"/>
    <property type="evidence" value="ECO:0007669"/>
    <property type="project" value="TreeGrafter"/>
</dbReference>
<keyword evidence="6" id="KW-0175">Coiled coil</keyword>
<evidence type="ECO:0000256" key="4">
    <source>
        <dbReference type="ARBA" id="ARBA00022840"/>
    </source>
</evidence>
<dbReference type="GO" id="GO:0005524">
    <property type="term" value="F:ATP binding"/>
    <property type="evidence" value="ECO:0007669"/>
    <property type="project" value="UniProtKB-UniRule"/>
</dbReference>
<dbReference type="Pfam" id="PF00069">
    <property type="entry name" value="Pkinase"/>
    <property type="match status" value="1"/>
</dbReference>
<dbReference type="SUPFAM" id="SSF56112">
    <property type="entry name" value="Protein kinase-like (PK-like)"/>
    <property type="match status" value="1"/>
</dbReference>
<evidence type="ECO:0000256" key="6">
    <source>
        <dbReference type="SAM" id="Coils"/>
    </source>
</evidence>
<keyword evidence="3 9" id="KW-0418">Kinase</keyword>
<dbReference type="InterPro" id="IPR011009">
    <property type="entry name" value="Kinase-like_dom_sf"/>
</dbReference>
<keyword evidence="1" id="KW-0808">Transferase</keyword>
<accession>A0A7M2X0V3</accession>
<dbReference type="Proteomes" id="UP000593765">
    <property type="component" value="Chromosome"/>
</dbReference>
<dbReference type="InterPro" id="IPR017441">
    <property type="entry name" value="Protein_kinase_ATP_BS"/>
</dbReference>
<sequence>MRYPAEQSAPDAGDASTRIPALPPVELRRDAVPEVGLAAALPAEIGTSAAGADVSSPAPRLGPNDETLDAFLPAATGGHDPTPERIGQYRIVRKVGEGGMGVVYEAEQLAPVRRTVALKVIKVGMDTKEVVARFDAERQALALMSHSGVARVFDAGMTAAGRPYFAMEFVQGVPLVEYCDRNRLTTRQRLELFVAICSAVQHAHQKGIIHRDLKPSNILVTTVDAKPVPKVIDFGIAKATTQTLTDQSIHTMHGALIGTPEYASPEQAMTGGLDVDTRADIYSLGVILYQLLTGTLPLDSRTLMRDGPGGIARVLREVEPPKPSTRLNQLRRDDPTLSGGTTFAHVAQSRGADHKSLTRQLQGDLDWITLKAMEKDRSRRYATAAELADDITRHLADEPVLARPPSTRYRVVKFMRRHRLGVAAFVTMLVLLVGGIVGTSAGMIRAWISQAQAENAQADAEGQRKHVQATLEQLQRARAFAQQETRKSIVAGLEAAERLLPGKAFDAERLAEPAYRAAAAALGEDDPLTLDAADVLARVRLARGMPADAEKLLRDVVDRTRRLSSATQPASAGLAAVAANPAGGRITPRGRFFADLAQALRARDADGPRSSPAKQEVVALYREALTAFRQDASDKSHLRLDVGTALASMLVADDDLPAAEQAYLSSLADHRALLGEKHERTRSIADRLTTVRVSAGNYAAALETSRDQLRLATSIDAPSEERITRQLDIADLLLRQNRKNEGKQAFDAAVAESRRLRTGADGPNQIRWRYLLLRSGLGDARRWASPYLRAHAWVAVNESLGRNSSRHFGADEVDLASATFSLERWDGTGTDKPASTSVAGGTLDDLRKLQDPPRGLYLLSIQCPRPGYADMRAAAWVMMADWNVSLHAAQGAIPPGSRSSALWTALHSKPFEQFHTPTLFMLDEGNYGERVLGLRLGGGPGGRTTDFAVRATTDISLPPGRYLSAVTADDGVNLHADEAIVVNDWRARVIQTDIVPMQFAGSPRHLRVEFFQAFGEYSLRVQFEPLAPEADAMVARALGADSSDNRRWLLRRGQWWERLGQWRESADCYRKAVETGVSLPWTELEIHLQALRGFGRASAQADEAAEVTTVVEQAAARARSPEVAAESLLYAARQHSLAGRDEPAGDLCTRAIDALASKKMLAEPRGAELGRRAILTRLGAPRVPNDGGIAAQVLSSLDEAMIEDRSLIPKLRNINAADLQWTLVRWQPPGNPVVGHGTFAGIAGTAAPPHDIYLLQLRVQTPEVSHTSAHWVLFARWQWSAFVPEAEGMFDRFALNGLITNPNRAVGQGESDSLAMLDCLAAEPIPDTPDIRYAMVADARLRLPTGRYRVIGSAADGLKVLFDDRRVIHVWPSRQAVRQDLTDVILSGASSCTVHVEHYRTGGDDKLMLRLQPLDPAADALARSLGRTSRSEESLLSDLTEAVREDSFHGWAFGTRGALHARAGRHDKAAADFAVATEIDSTEALWQAHRAVLAMRTGGEPAFTSVVAGWRRQALPEKDRTAAARMAVVLLLKPGKPEADRDKLDHLMGVATMPSPLGGTPPAARFSRAILEYRQGRLDAAEAFARGSPEMVSPPGHAVMCNLLLAMIERDRGHAEKAAEARQRAIAAQDAWSKQPELFDSFDALDWMICQELLKQSR</sequence>
<keyword evidence="10" id="KW-1185">Reference proteome</keyword>
<dbReference type="SUPFAM" id="SSF48452">
    <property type="entry name" value="TPR-like"/>
    <property type="match status" value="1"/>
</dbReference>
<evidence type="ECO:0000256" key="2">
    <source>
        <dbReference type="ARBA" id="ARBA00022741"/>
    </source>
</evidence>
<feature type="coiled-coil region" evidence="6">
    <location>
        <begin position="457"/>
        <end position="484"/>
    </location>
</feature>
<evidence type="ECO:0000256" key="1">
    <source>
        <dbReference type="ARBA" id="ARBA00022679"/>
    </source>
</evidence>
<evidence type="ECO:0000313" key="10">
    <source>
        <dbReference type="Proteomes" id="UP000593765"/>
    </source>
</evidence>
<dbReference type="InterPro" id="IPR008271">
    <property type="entry name" value="Ser/Thr_kinase_AS"/>
</dbReference>
<dbReference type="InterPro" id="IPR011990">
    <property type="entry name" value="TPR-like_helical_dom_sf"/>
</dbReference>
<dbReference type="PROSITE" id="PS00108">
    <property type="entry name" value="PROTEIN_KINASE_ST"/>
    <property type="match status" value="1"/>
</dbReference>
<dbReference type="CDD" id="cd14014">
    <property type="entry name" value="STKc_PknB_like"/>
    <property type="match status" value="1"/>
</dbReference>
<evidence type="ECO:0000256" key="3">
    <source>
        <dbReference type="ARBA" id="ARBA00022777"/>
    </source>
</evidence>
<keyword evidence="4 5" id="KW-0067">ATP-binding</keyword>
<dbReference type="EMBL" id="CP063458">
    <property type="protein sequence ID" value="QOV91323.1"/>
    <property type="molecule type" value="Genomic_DNA"/>
</dbReference>
<keyword evidence="7" id="KW-1133">Transmembrane helix</keyword>
<gene>
    <name evidence="9" type="ORF">IPV69_08205</name>
</gene>
<dbReference type="PANTHER" id="PTHR43289">
    <property type="entry name" value="MITOGEN-ACTIVATED PROTEIN KINASE KINASE KINASE 20-RELATED"/>
    <property type="match status" value="1"/>
</dbReference>
<feature type="domain" description="Protein kinase" evidence="8">
    <location>
        <begin position="89"/>
        <end position="401"/>
    </location>
</feature>
<dbReference type="SMART" id="SM00220">
    <property type="entry name" value="S_TKc"/>
    <property type="match status" value="1"/>
</dbReference>
<dbReference type="PANTHER" id="PTHR43289:SF6">
    <property type="entry name" value="SERINE_THREONINE-PROTEIN KINASE NEKL-3"/>
    <property type="match status" value="1"/>
</dbReference>
<protein>
    <submittedName>
        <fullName evidence="9">Protein kinase</fullName>
    </submittedName>
</protein>
<feature type="transmembrane region" description="Helical" evidence="7">
    <location>
        <begin position="420"/>
        <end position="448"/>
    </location>
</feature>
<dbReference type="Gene3D" id="3.30.200.20">
    <property type="entry name" value="Phosphorylase Kinase, domain 1"/>
    <property type="match status" value="1"/>
</dbReference>